<evidence type="ECO:0000256" key="2">
    <source>
        <dbReference type="ARBA" id="ARBA00023008"/>
    </source>
</evidence>
<keyword evidence="5" id="KW-1133">Transmembrane helix</keyword>
<gene>
    <name evidence="7" type="ORF">BFN67_16755</name>
</gene>
<dbReference type="RefSeq" id="WP_080919553.1">
    <property type="nucleotide sequence ID" value="NZ_MDET01000013.1"/>
</dbReference>
<evidence type="ECO:0000256" key="4">
    <source>
        <dbReference type="PIRSR" id="PIRSR603782-2"/>
    </source>
</evidence>
<evidence type="ECO:0000256" key="1">
    <source>
        <dbReference type="ARBA" id="ARBA00010996"/>
    </source>
</evidence>
<feature type="binding site" evidence="3">
    <location>
        <position position="79"/>
    </location>
    <ligand>
        <name>Cu cation</name>
        <dbReference type="ChEBI" id="CHEBI:23378"/>
    </ligand>
</feature>
<dbReference type="InterPro" id="IPR003782">
    <property type="entry name" value="SCO1/SenC"/>
</dbReference>
<dbReference type="PROSITE" id="PS51352">
    <property type="entry name" value="THIOREDOXIN_2"/>
    <property type="match status" value="1"/>
</dbReference>
<comment type="similarity">
    <text evidence="1">Belongs to the SCO1/2 family.</text>
</comment>
<protein>
    <submittedName>
        <fullName evidence="7">Copper-binding protein</fullName>
    </submittedName>
</protein>
<dbReference type="STRING" id="1873176.BFN67_16755"/>
<organism evidence="7 8">
    <name type="scientific">Manganibacter manganicus</name>
    <dbReference type="NCBI Taxonomy" id="1873176"/>
    <lineage>
        <taxon>Bacteria</taxon>
        <taxon>Pseudomonadati</taxon>
        <taxon>Pseudomonadota</taxon>
        <taxon>Alphaproteobacteria</taxon>
        <taxon>Hyphomicrobiales</taxon>
        <taxon>Phyllobacteriaceae</taxon>
        <taxon>Manganibacter</taxon>
    </lineage>
</organism>
<dbReference type="Gene3D" id="3.40.30.10">
    <property type="entry name" value="Glutaredoxin"/>
    <property type="match status" value="1"/>
</dbReference>
<keyword evidence="5" id="KW-0812">Transmembrane</keyword>
<comment type="caution">
    <text evidence="7">The sequence shown here is derived from an EMBL/GenBank/DDBJ whole genome shotgun (WGS) entry which is preliminary data.</text>
</comment>
<dbReference type="SUPFAM" id="SSF52833">
    <property type="entry name" value="Thioredoxin-like"/>
    <property type="match status" value="1"/>
</dbReference>
<keyword evidence="8" id="KW-1185">Reference proteome</keyword>
<sequence>MSWLRIIRVAAWSGIGILSAVMAVYAGLVWSESKTQASQEMGTALVGGPFRLATHRGGTLSDKDLLGRPYVVFFGFTHCPDVCPTTLYELTGLLAELGPDGDGLEVLFMTVDPERDTAEQLAAYMSAFDPRITALRGTLEETDAAMKAFKAYYRKVPIEGGDYTMDHTAGIILMDAAGRFKGTLDLHEPKETQIAKLRRLITNTTLETGI</sequence>
<dbReference type="InterPro" id="IPR013766">
    <property type="entry name" value="Thioredoxin_domain"/>
</dbReference>
<name>A0A1V8RQZ1_9HYPH</name>
<dbReference type="InterPro" id="IPR036249">
    <property type="entry name" value="Thioredoxin-like_sf"/>
</dbReference>
<evidence type="ECO:0000256" key="5">
    <source>
        <dbReference type="SAM" id="Phobius"/>
    </source>
</evidence>
<dbReference type="CDD" id="cd02968">
    <property type="entry name" value="SCO"/>
    <property type="match status" value="1"/>
</dbReference>
<feature type="binding site" evidence="3">
    <location>
        <position position="167"/>
    </location>
    <ligand>
        <name>Cu cation</name>
        <dbReference type="ChEBI" id="CHEBI:23378"/>
    </ligand>
</feature>
<proteinExistence type="inferred from homology"/>
<feature type="binding site" evidence="3">
    <location>
        <position position="83"/>
    </location>
    <ligand>
        <name>Cu cation</name>
        <dbReference type="ChEBI" id="CHEBI:23378"/>
    </ligand>
</feature>
<keyword evidence="2 3" id="KW-0186">Copper</keyword>
<dbReference type="OrthoDB" id="9790194at2"/>
<dbReference type="Pfam" id="PF02630">
    <property type="entry name" value="SCO1-SenC"/>
    <property type="match status" value="1"/>
</dbReference>
<feature type="transmembrane region" description="Helical" evidence="5">
    <location>
        <begin position="9"/>
        <end position="30"/>
    </location>
</feature>
<evidence type="ECO:0000313" key="8">
    <source>
        <dbReference type="Proteomes" id="UP000191905"/>
    </source>
</evidence>
<dbReference type="PANTHER" id="PTHR12151">
    <property type="entry name" value="ELECTRON TRANSPORT PROTIN SCO1/SENC FAMILY MEMBER"/>
    <property type="match status" value="1"/>
</dbReference>
<dbReference type="FunFam" id="3.40.30.10:FF:000013">
    <property type="entry name" value="Blast:Protein SCO1 homolog, mitochondrial"/>
    <property type="match status" value="1"/>
</dbReference>
<feature type="domain" description="Thioredoxin" evidence="6">
    <location>
        <begin position="30"/>
        <end position="206"/>
    </location>
</feature>
<dbReference type="Proteomes" id="UP000191905">
    <property type="component" value="Unassembled WGS sequence"/>
</dbReference>
<dbReference type="AlphaFoldDB" id="A0A1V8RQZ1"/>
<dbReference type="EMBL" id="MDET01000013">
    <property type="protein sequence ID" value="OQM75631.1"/>
    <property type="molecule type" value="Genomic_DNA"/>
</dbReference>
<evidence type="ECO:0000259" key="6">
    <source>
        <dbReference type="PROSITE" id="PS51352"/>
    </source>
</evidence>
<keyword evidence="4" id="KW-1015">Disulfide bond</keyword>
<feature type="disulfide bond" description="Redox-active" evidence="4">
    <location>
        <begin position="79"/>
        <end position="83"/>
    </location>
</feature>
<dbReference type="GO" id="GO:0046872">
    <property type="term" value="F:metal ion binding"/>
    <property type="evidence" value="ECO:0007669"/>
    <property type="project" value="UniProtKB-KW"/>
</dbReference>
<accession>A0A1V8RQZ1</accession>
<evidence type="ECO:0000256" key="3">
    <source>
        <dbReference type="PIRSR" id="PIRSR603782-1"/>
    </source>
</evidence>
<evidence type="ECO:0000313" key="7">
    <source>
        <dbReference type="EMBL" id="OQM75631.1"/>
    </source>
</evidence>
<dbReference type="PANTHER" id="PTHR12151:SF25">
    <property type="entry name" value="LINALOOL DEHYDRATASE_ISOMERASE DOMAIN-CONTAINING PROTEIN"/>
    <property type="match status" value="1"/>
</dbReference>
<reference evidence="7 8" key="1">
    <citation type="journal article" date="2016" name="Int. J. Syst. Evol. Microbiol.">
        <title>Pseudaminobacter manganicus sp. nov., isolated from sludge of a manganese mine.</title>
        <authorList>
            <person name="Li J."/>
            <person name="Huang J."/>
            <person name="Liao S."/>
            <person name="Wang G."/>
        </authorList>
    </citation>
    <scope>NUCLEOTIDE SEQUENCE [LARGE SCALE GENOMIC DNA]</scope>
    <source>
        <strain evidence="7 8">JH-7</strain>
    </source>
</reference>
<keyword evidence="5" id="KW-0472">Membrane</keyword>
<keyword evidence="3" id="KW-0479">Metal-binding</keyword>